<organism evidence="8">
    <name type="scientific">marine metagenome</name>
    <dbReference type="NCBI Taxonomy" id="408172"/>
    <lineage>
        <taxon>unclassified sequences</taxon>
        <taxon>metagenomes</taxon>
        <taxon>ecological metagenomes</taxon>
    </lineage>
</organism>
<dbReference type="Pfam" id="PF01424">
    <property type="entry name" value="R3H"/>
    <property type="match status" value="1"/>
</dbReference>
<evidence type="ECO:0000256" key="2">
    <source>
        <dbReference type="ARBA" id="ARBA00022884"/>
    </source>
</evidence>
<feature type="compositionally biased region" description="Basic and acidic residues" evidence="6">
    <location>
        <begin position="97"/>
        <end position="108"/>
    </location>
</feature>
<feature type="compositionally biased region" description="Gly residues" evidence="6">
    <location>
        <begin position="81"/>
        <end position="92"/>
    </location>
</feature>
<dbReference type="SMART" id="SM01245">
    <property type="entry name" value="Jag_N"/>
    <property type="match status" value="1"/>
</dbReference>
<feature type="compositionally biased region" description="Basic and acidic residues" evidence="6">
    <location>
        <begin position="149"/>
        <end position="159"/>
    </location>
</feature>
<dbReference type="CDD" id="cd02414">
    <property type="entry name" value="KH-II_Jag"/>
    <property type="match status" value="1"/>
</dbReference>
<dbReference type="AlphaFoldDB" id="A0A381TKL0"/>
<keyword evidence="4" id="KW-0143">Chaperone</keyword>
<dbReference type="Gene3D" id="3.30.300.20">
    <property type="match status" value="1"/>
</dbReference>
<dbReference type="InterPro" id="IPR039247">
    <property type="entry name" value="KhpB"/>
</dbReference>
<evidence type="ECO:0000313" key="8">
    <source>
        <dbReference type="EMBL" id="SVA16626.1"/>
    </source>
</evidence>
<keyword evidence="5" id="KW-0961">Cell wall biogenesis/degradation</keyword>
<dbReference type="InterPro" id="IPR001374">
    <property type="entry name" value="R3H_dom"/>
</dbReference>
<evidence type="ECO:0000256" key="5">
    <source>
        <dbReference type="ARBA" id="ARBA00023316"/>
    </source>
</evidence>
<keyword evidence="1" id="KW-0963">Cytoplasm</keyword>
<dbReference type="Pfam" id="PF14804">
    <property type="entry name" value="Jag_N"/>
    <property type="match status" value="1"/>
</dbReference>
<evidence type="ECO:0000256" key="1">
    <source>
        <dbReference type="ARBA" id="ARBA00022490"/>
    </source>
</evidence>
<protein>
    <recommendedName>
        <fullName evidence="7">R3H domain-containing protein</fullName>
    </recommendedName>
</protein>
<dbReference type="PANTHER" id="PTHR35800">
    <property type="entry name" value="PROTEIN JAG"/>
    <property type="match status" value="1"/>
</dbReference>
<dbReference type="InterPro" id="IPR038008">
    <property type="entry name" value="Jag_KH"/>
</dbReference>
<evidence type="ECO:0000256" key="4">
    <source>
        <dbReference type="ARBA" id="ARBA00023186"/>
    </source>
</evidence>
<dbReference type="InterPro" id="IPR036867">
    <property type="entry name" value="R3H_dom_sf"/>
</dbReference>
<gene>
    <name evidence="8" type="ORF">METZ01_LOCUS69480</name>
</gene>
<dbReference type="InterPro" id="IPR034079">
    <property type="entry name" value="R3H_KhpB"/>
</dbReference>
<dbReference type="GO" id="GO:0008360">
    <property type="term" value="P:regulation of cell shape"/>
    <property type="evidence" value="ECO:0007669"/>
    <property type="project" value="UniProtKB-KW"/>
</dbReference>
<proteinExistence type="inferred from homology"/>
<feature type="domain" description="R3H" evidence="7">
    <location>
        <begin position="273"/>
        <end position="339"/>
    </location>
</feature>
<feature type="region of interest" description="Disordered" evidence="6">
    <location>
        <begin position="49"/>
        <end position="189"/>
    </location>
</feature>
<evidence type="ECO:0000259" key="7">
    <source>
        <dbReference type="PROSITE" id="PS51061"/>
    </source>
</evidence>
<dbReference type="GO" id="GO:0003723">
    <property type="term" value="F:RNA binding"/>
    <property type="evidence" value="ECO:0007669"/>
    <property type="project" value="UniProtKB-KW"/>
</dbReference>
<evidence type="ECO:0000256" key="6">
    <source>
        <dbReference type="SAM" id="MobiDB-lite"/>
    </source>
</evidence>
<dbReference type="SUPFAM" id="SSF82708">
    <property type="entry name" value="R3H domain"/>
    <property type="match status" value="1"/>
</dbReference>
<reference evidence="8" key="1">
    <citation type="submission" date="2018-05" db="EMBL/GenBank/DDBJ databases">
        <authorList>
            <person name="Lanie J.A."/>
            <person name="Ng W.-L."/>
            <person name="Kazmierczak K.M."/>
            <person name="Andrzejewski T.M."/>
            <person name="Davidsen T.M."/>
            <person name="Wayne K.J."/>
            <person name="Tettelin H."/>
            <person name="Glass J.I."/>
            <person name="Rusch D."/>
            <person name="Podicherti R."/>
            <person name="Tsui H.-C.T."/>
            <person name="Winkler M.E."/>
        </authorList>
    </citation>
    <scope>NUCLEOTIDE SEQUENCE</scope>
</reference>
<keyword evidence="2" id="KW-0694">RNA-binding</keyword>
<dbReference type="Gene3D" id="3.30.1370.50">
    <property type="entry name" value="R3H-like domain"/>
    <property type="match status" value="1"/>
</dbReference>
<feature type="compositionally biased region" description="Basic and acidic residues" evidence="6">
    <location>
        <begin position="126"/>
        <end position="140"/>
    </location>
</feature>
<name>A0A381TKL0_9ZZZZ</name>
<dbReference type="Gene3D" id="3.30.30.80">
    <property type="entry name" value="probable RNA-binding protein from clostridium symbiosum atcc 14940"/>
    <property type="match status" value="1"/>
</dbReference>
<dbReference type="InterPro" id="IPR038247">
    <property type="entry name" value="Jag_N_dom_sf"/>
</dbReference>
<keyword evidence="3" id="KW-0133">Cell shape</keyword>
<dbReference type="EMBL" id="UINC01004754">
    <property type="protein sequence ID" value="SVA16626.1"/>
    <property type="molecule type" value="Genomic_DNA"/>
</dbReference>
<dbReference type="CDD" id="cd02644">
    <property type="entry name" value="R3H_jag"/>
    <property type="match status" value="1"/>
</dbReference>
<dbReference type="GO" id="GO:0071555">
    <property type="term" value="P:cell wall organization"/>
    <property type="evidence" value="ECO:0007669"/>
    <property type="project" value="UniProtKB-KW"/>
</dbReference>
<dbReference type="SMART" id="SM00393">
    <property type="entry name" value="R3H"/>
    <property type="match status" value="1"/>
</dbReference>
<dbReference type="HAMAP" id="MF_00867">
    <property type="entry name" value="KhpB"/>
    <property type="match status" value="1"/>
</dbReference>
<dbReference type="PROSITE" id="PS51061">
    <property type="entry name" value="R3H"/>
    <property type="match status" value="1"/>
</dbReference>
<evidence type="ECO:0000256" key="3">
    <source>
        <dbReference type="ARBA" id="ARBA00022960"/>
    </source>
</evidence>
<dbReference type="InterPro" id="IPR032782">
    <property type="entry name" value="KhpB_N"/>
</dbReference>
<sequence>MEWIETTGVSVDEAKERALDRLGVAEDDLEYQVLAEPTSAFFGLRRTDARLRARVRPVRPRSKEERRDRGNRRGQKHASDGTGGSRRGGPGGSRRNSNRDTGRGDNTKAESTTSRRSGEPGRSTQQRRDSKGGDSKDRSGRTVTKQTKKRDTSRTDGIDNQKSPAGAGKDGSGRSANQEGTEVKQMDLETQARVTEDFVRGLLEHMGLEARVVSSINEDRALVEAQGLNLGLAIGQRGDTVRAITQLARTMVQRMSDGDAEGSLIVDVGGYRERRRSFLTEFANTQAEEVLADGQSRALEPMNAADRKVVHDAVGEINGVTTQSEGLDMERHVVIDLESDE</sequence>
<accession>A0A381TKL0</accession>
<dbReference type="InterPro" id="IPR015946">
    <property type="entry name" value="KH_dom-like_a/b"/>
</dbReference>
<dbReference type="PANTHER" id="PTHR35800:SF1">
    <property type="entry name" value="RNA-BINDING PROTEIN KHPB"/>
    <property type="match status" value="1"/>
</dbReference>